<evidence type="ECO:0000256" key="4">
    <source>
        <dbReference type="ARBA" id="ARBA00022692"/>
    </source>
</evidence>
<evidence type="ECO:0000256" key="6">
    <source>
        <dbReference type="ARBA" id="ARBA00023136"/>
    </source>
</evidence>
<dbReference type="OrthoDB" id="9814206at2"/>
<dbReference type="EMBL" id="PRDS01000001">
    <property type="protein sequence ID" value="PPB82390.1"/>
    <property type="molecule type" value="Genomic_DNA"/>
</dbReference>
<feature type="transmembrane region" description="Helical" evidence="7">
    <location>
        <begin position="20"/>
        <end position="41"/>
    </location>
</feature>
<accession>A0A2S5JLR4</accession>
<organism evidence="11 12">
    <name type="scientific">Albidovulum inexpectatum</name>
    <dbReference type="NCBI Taxonomy" id="196587"/>
    <lineage>
        <taxon>Bacteria</taxon>
        <taxon>Pseudomonadati</taxon>
        <taxon>Pseudomonadota</taxon>
        <taxon>Alphaproteobacteria</taxon>
        <taxon>Rhodobacterales</taxon>
        <taxon>Paracoccaceae</taxon>
        <taxon>Albidovulum</taxon>
    </lineage>
</organism>
<dbReference type="AlphaFoldDB" id="A0A2S5JLR4"/>
<keyword evidence="7" id="KW-0406">Ion transport</keyword>
<evidence type="ECO:0000313" key="11">
    <source>
        <dbReference type="EMBL" id="PPB82390.1"/>
    </source>
</evidence>
<dbReference type="Pfam" id="PF21082">
    <property type="entry name" value="MS_channel_3rd"/>
    <property type="match status" value="1"/>
</dbReference>
<keyword evidence="3" id="KW-1003">Cell membrane</keyword>
<dbReference type="Pfam" id="PF21088">
    <property type="entry name" value="MS_channel_1st"/>
    <property type="match status" value="1"/>
</dbReference>
<evidence type="ECO:0000259" key="10">
    <source>
        <dbReference type="Pfam" id="PF21088"/>
    </source>
</evidence>
<comment type="subcellular location">
    <subcellularLocation>
        <location evidence="7">Cell inner membrane</location>
        <topology evidence="7">Multi-pass membrane protein</topology>
    </subcellularLocation>
    <subcellularLocation>
        <location evidence="1">Cell membrane</location>
        <topology evidence="1">Multi-pass membrane protein</topology>
    </subcellularLocation>
</comment>
<keyword evidence="4 7" id="KW-0812">Transmembrane</keyword>
<dbReference type="InterPro" id="IPR011014">
    <property type="entry name" value="MscS_channel_TM-2"/>
</dbReference>
<evidence type="ECO:0000256" key="5">
    <source>
        <dbReference type="ARBA" id="ARBA00022989"/>
    </source>
</evidence>
<evidence type="ECO:0000259" key="9">
    <source>
        <dbReference type="Pfam" id="PF21082"/>
    </source>
</evidence>
<evidence type="ECO:0000256" key="2">
    <source>
        <dbReference type="ARBA" id="ARBA00008017"/>
    </source>
</evidence>
<keyword evidence="5 7" id="KW-1133">Transmembrane helix</keyword>
<comment type="caution">
    <text evidence="11">The sequence shown here is derived from an EMBL/GenBank/DDBJ whole genome shotgun (WGS) entry which is preliminary data.</text>
</comment>
<keyword evidence="7" id="KW-0997">Cell inner membrane</keyword>
<feature type="domain" description="Mechanosensitive ion channel transmembrane helices 2/3" evidence="10">
    <location>
        <begin position="69"/>
        <end position="109"/>
    </location>
</feature>
<dbReference type="RefSeq" id="WP_104068945.1">
    <property type="nucleotide sequence ID" value="NZ_PRDS01000001.1"/>
</dbReference>
<dbReference type="Gene3D" id="2.30.30.60">
    <property type="match status" value="1"/>
</dbReference>
<evidence type="ECO:0000256" key="1">
    <source>
        <dbReference type="ARBA" id="ARBA00004651"/>
    </source>
</evidence>
<dbReference type="InterPro" id="IPR010920">
    <property type="entry name" value="LSM_dom_sf"/>
</dbReference>
<dbReference type="Gene3D" id="1.10.287.1260">
    <property type="match status" value="1"/>
</dbReference>
<dbReference type="Pfam" id="PF00924">
    <property type="entry name" value="MS_channel_2nd"/>
    <property type="match status" value="1"/>
</dbReference>
<dbReference type="PANTHER" id="PTHR30221:SF1">
    <property type="entry name" value="SMALL-CONDUCTANCE MECHANOSENSITIVE CHANNEL"/>
    <property type="match status" value="1"/>
</dbReference>
<gene>
    <name evidence="11" type="ORF">LV82_00320</name>
</gene>
<keyword evidence="12" id="KW-1185">Reference proteome</keyword>
<dbReference type="InterPro" id="IPR049278">
    <property type="entry name" value="MS_channel_C"/>
</dbReference>
<dbReference type="InterPro" id="IPR049142">
    <property type="entry name" value="MS_channel_1st"/>
</dbReference>
<feature type="transmembrane region" description="Helical" evidence="7">
    <location>
        <begin position="95"/>
        <end position="124"/>
    </location>
</feature>
<dbReference type="Proteomes" id="UP000239736">
    <property type="component" value="Unassembled WGS sequence"/>
</dbReference>
<reference evidence="11 12" key="1">
    <citation type="submission" date="2018-01" db="EMBL/GenBank/DDBJ databases">
        <title>Genomic Encyclopedia of Archaeal and Bacterial Type Strains, Phase II (KMG-II): from individual species to whole genera.</title>
        <authorList>
            <person name="Goeker M."/>
        </authorList>
    </citation>
    <scope>NUCLEOTIDE SEQUENCE [LARGE SCALE GENOMIC DNA]</scope>
    <source>
        <strain evidence="11 12">DSM 12048</strain>
    </source>
</reference>
<dbReference type="InterPro" id="IPR023408">
    <property type="entry name" value="MscS_beta-dom_sf"/>
</dbReference>
<sequence>MDLQLGDLSNWLTQERIDLAIAMALNVVYAIIILIVALFASGWARRRITRIPERNPRLDPTLFGFLGSLAKYGILALAGVFILNRFGIQTASLVALIGAAGLAIGLALQGTLSNLAAGVMLILFRPFRVGDYVEISGVSGTVREVALFFTELATADNLQVILPNGDVWANKIVNYSANPTRRVDLTIGVSYDTDLKRAETVLRDIVTADPRVHADPEPFIKVKALGDSSVDFAVRAWVDRADWWDTTCDLTRAIKDRLDAEGIDIPYPTRTILMPGNQAA</sequence>
<dbReference type="SUPFAM" id="SSF50182">
    <property type="entry name" value="Sm-like ribonucleoproteins"/>
    <property type="match status" value="1"/>
</dbReference>
<comment type="subunit">
    <text evidence="7">Homoheptamer.</text>
</comment>
<dbReference type="InterPro" id="IPR045275">
    <property type="entry name" value="MscS_archaea/bacteria_type"/>
</dbReference>
<dbReference type="SUPFAM" id="SSF82689">
    <property type="entry name" value="Mechanosensitive channel protein MscS (YggB), C-terminal domain"/>
    <property type="match status" value="1"/>
</dbReference>
<evidence type="ECO:0000256" key="7">
    <source>
        <dbReference type="RuleBase" id="RU369025"/>
    </source>
</evidence>
<evidence type="ECO:0000259" key="8">
    <source>
        <dbReference type="Pfam" id="PF00924"/>
    </source>
</evidence>
<evidence type="ECO:0000256" key="3">
    <source>
        <dbReference type="ARBA" id="ARBA00022475"/>
    </source>
</evidence>
<name>A0A2S5JLR4_9RHOB</name>
<keyword evidence="6 7" id="KW-0472">Membrane</keyword>
<proteinExistence type="inferred from homology"/>
<dbReference type="SUPFAM" id="SSF82861">
    <property type="entry name" value="Mechanosensitive channel protein MscS (YggB), transmembrane region"/>
    <property type="match status" value="1"/>
</dbReference>
<comment type="function">
    <text evidence="7">Mechanosensitive channel that participates in the regulation of osmotic pressure changes within the cell, opening in response to stretch forces in the membrane lipid bilayer, without the need for other proteins. Contributes to normal resistance to hypoosmotic shock. Forms an ion channel of 1.0 nanosiemens conductance with a slight preference for anions.</text>
</comment>
<keyword evidence="7" id="KW-0813">Transport</keyword>
<comment type="similarity">
    <text evidence="2 7">Belongs to the MscS (TC 1.A.23) family.</text>
</comment>
<dbReference type="GO" id="GO:0005886">
    <property type="term" value="C:plasma membrane"/>
    <property type="evidence" value="ECO:0007669"/>
    <property type="project" value="UniProtKB-SubCell"/>
</dbReference>
<evidence type="ECO:0000313" key="12">
    <source>
        <dbReference type="Proteomes" id="UP000239736"/>
    </source>
</evidence>
<keyword evidence="7" id="KW-0407">Ion channel</keyword>
<dbReference type="Gene3D" id="3.30.70.100">
    <property type="match status" value="1"/>
</dbReference>
<feature type="domain" description="Mechanosensitive ion channel MscS C-terminal" evidence="9">
    <location>
        <begin position="183"/>
        <end position="265"/>
    </location>
</feature>
<feature type="transmembrane region" description="Helical" evidence="7">
    <location>
        <begin position="62"/>
        <end position="83"/>
    </location>
</feature>
<feature type="domain" description="Mechanosensitive ion channel MscS" evidence="8">
    <location>
        <begin position="111"/>
        <end position="176"/>
    </location>
</feature>
<comment type="caution">
    <text evidence="7">Lacks conserved residue(s) required for the propagation of feature annotation.</text>
</comment>
<dbReference type="GO" id="GO:0008381">
    <property type="term" value="F:mechanosensitive monoatomic ion channel activity"/>
    <property type="evidence" value="ECO:0007669"/>
    <property type="project" value="InterPro"/>
</dbReference>
<dbReference type="InterPro" id="IPR006685">
    <property type="entry name" value="MscS_channel_2nd"/>
</dbReference>
<dbReference type="PANTHER" id="PTHR30221">
    <property type="entry name" value="SMALL-CONDUCTANCE MECHANOSENSITIVE CHANNEL"/>
    <property type="match status" value="1"/>
</dbReference>
<protein>
    <recommendedName>
        <fullName evidence="7">Small-conductance mechanosensitive channel</fullName>
    </recommendedName>
</protein>
<dbReference type="InterPro" id="IPR011066">
    <property type="entry name" value="MscS_channel_C_sf"/>
</dbReference>